<accession>A0ABS1EUM1</accession>
<evidence type="ECO:0000313" key="3">
    <source>
        <dbReference type="Proteomes" id="UP000596739"/>
    </source>
</evidence>
<dbReference type="PANTHER" id="PTHR42951">
    <property type="entry name" value="METALLO-BETA-LACTAMASE DOMAIN-CONTAINING"/>
    <property type="match status" value="1"/>
</dbReference>
<dbReference type="InterPro" id="IPR036866">
    <property type="entry name" value="RibonucZ/Hydroxyglut_hydro"/>
</dbReference>
<proteinExistence type="predicted"/>
<dbReference type="InterPro" id="IPR001279">
    <property type="entry name" value="Metallo-B-lactamas"/>
</dbReference>
<dbReference type="Gene3D" id="3.60.15.10">
    <property type="entry name" value="Ribonuclease Z/Hydroxyacylglutathione hydrolase-like"/>
    <property type="match status" value="1"/>
</dbReference>
<dbReference type="CDD" id="cd07721">
    <property type="entry name" value="yflN-like_MBL-fold"/>
    <property type="match status" value="1"/>
</dbReference>
<dbReference type="InterPro" id="IPR050855">
    <property type="entry name" value="NDM-1-like"/>
</dbReference>
<feature type="domain" description="Metallo-beta-lactamase" evidence="1">
    <location>
        <begin position="17"/>
        <end position="222"/>
    </location>
</feature>
<comment type="caution">
    <text evidence="2">The sequence shown here is derived from an EMBL/GenBank/DDBJ whole genome shotgun (WGS) entry which is preliminary data.</text>
</comment>
<evidence type="ECO:0000313" key="2">
    <source>
        <dbReference type="EMBL" id="MBK1813005.1"/>
    </source>
</evidence>
<reference evidence="3" key="1">
    <citation type="submission" date="2021-01" db="EMBL/GenBank/DDBJ databases">
        <title>Genome public.</title>
        <authorList>
            <person name="Liu C."/>
            <person name="Sun Q."/>
        </authorList>
    </citation>
    <scope>NUCLEOTIDE SEQUENCE [LARGE SCALE GENOMIC DNA]</scope>
    <source>
        <strain evidence="3">YIM B02505</strain>
    </source>
</reference>
<organism evidence="2 3">
    <name type="scientific">Clostridium yunnanense</name>
    <dbReference type="NCBI Taxonomy" id="2800325"/>
    <lineage>
        <taxon>Bacteria</taxon>
        <taxon>Bacillati</taxon>
        <taxon>Bacillota</taxon>
        <taxon>Clostridia</taxon>
        <taxon>Eubacteriales</taxon>
        <taxon>Clostridiaceae</taxon>
        <taxon>Clostridium</taxon>
    </lineage>
</organism>
<dbReference type="SMART" id="SM00849">
    <property type="entry name" value="Lactamase_B"/>
    <property type="match status" value="1"/>
</dbReference>
<gene>
    <name evidence="2" type="ORF">JHL18_20485</name>
</gene>
<dbReference type="RefSeq" id="WP_200272706.1">
    <property type="nucleotide sequence ID" value="NZ_JAENHN010000053.1"/>
</dbReference>
<dbReference type="Proteomes" id="UP000596739">
    <property type="component" value="Unassembled WGS sequence"/>
</dbReference>
<dbReference type="EMBL" id="JAENHN010000053">
    <property type="protein sequence ID" value="MBK1813005.1"/>
    <property type="molecule type" value="Genomic_DNA"/>
</dbReference>
<dbReference type="SUPFAM" id="SSF56281">
    <property type="entry name" value="Metallo-hydrolase/oxidoreductase"/>
    <property type="match status" value="1"/>
</dbReference>
<keyword evidence="3" id="KW-1185">Reference proteome</keyword>
<sequence>MNRVIPLQVSFGSIDNLIFPVILNDDSEMVLIDCGYIGSFELIKKAAMEVKVDLSKLTKIIITHHDHDHIGALGEFKKSYPNVKVISSFNEEKYISGREKSLRLQQAERIFKDIPDDKKEEALKFHEMLQAVKPVEVDICVKDKDTFDCCGGIEIIETPGHMPGHISVYLKESKTLVTGDAMVAESGKLCIANPQYTLDIEEARKSIEKFLQYDIEKIICYHGGICTERIKESIEQIVSK</sequence>
<evidence type="ECO:0000259" key="1">
    <source>
        <dbReference type="SMART" id="SM00849"/>
    </source>
</evidence>
<dbReference type="PANTHER" id="PTHR42951:SF15">
    <property type="entry name" value="METALLO-BETA-LACTAMASE SUPERFAMILY PROTEIN"/>
    <property type="match status" value="1"/>
</dbReference>
<protein>
    <submittedName>
        <fullName evidence="2">MBL fold metallo-hydrolase</fullName>
    </submittedName>
</protein>
<name>A0ABS1EUM1_9CLOT</name>
<dbReference type="Pfam" id="PF00753">
    <property type="entry name" value="Lactamase_B"/>
    <property type="match status" value="1"/>
</dbReference>